<dbReference type="STRING" id="1121305.CLCOL_24280"/>
<organism evidence="2 3">
    <name type="scientific">Clostridium colicanis DSM 13634</name>
    <dbReference type="NCBI Taxonomy" id="1121305"/>
    <lineage>
        <taxon>Bacteria</taxon>
        <taxon>Bacillati</taxon>
        <taxon>Bacillota</taxon>
        <taxon>Clostridia</taxon>
        <taxon>Eubacteriales</taxon>
        <taxon>Clostridiaceae</taxon>
        <taxon>Clostridium</taxon>
    </lineage>
</organism>
<reference evidence="2 3" key="1">
    <citation type="submission" date="2016-02" db="EMBL/GenBank/DDBJ databases">
        <title>Genome sequence of Clostridium colicanis DSM 13634.</title>
        <authorList>
            <person name="Poehlein A."/>
            <person name="Daniel R."/>
        </authorList>
    </citation>
    <scope>NUCLEOTIDE SEQUENCE [LARGE SCALE GENOMIC DNA]</scope>
    <source>
        <strain evidence="2 3">DSM 13634</strain>
    </source>
</reference>
<keyword evidence="2" id="KW-0808">Transferase</keyword>
<dbReference type="Pfam" id="PF00535">
    <property type="entry name" value="Glycos_transf_2"/>
    <property type="match status" value="1"/>
</dbReference>
<keyword evidence="3" id="KW-1185">Reference proteome</keyword>
<dbReference type="PANTHER" id="PTHR43179:SF7">
    <property type="entry name" value="RHAMNOSYLTRANSFERASE WBBL"/>
    <property type="match status" value="1"/>
</dbReference>
<gene>
    <name evidence="2" type="ORF">CLCOL_24280</name>
</gene>
<proteinExistence type="predicted"/>
<name>A0A151AK06_9CLOT</name>
<dbReference type="Proteomes" id="UP000075374">
    <property type="component" value="Unassembled WGS sequence"/>
</dbReference>
<dbReference type="RefSeq" id="WP_156473405.1">
    <property type="nucleotide sequence ID" value="NZ_LTBB01000017.1"/>
</dbReference>
<evidence type="ECO:0000313" key="3">
    <source>
        <dbReference type="Proteomes" id="UP000075374"/>
    </source>
</evidence>
<dbReference type="GO" id="GO:0016740">
    <property type="term" value="F:transferase activity"/>
    <property type="evidence" value="ECO:0007669"/>
    <property type="project" value="UniProtKB-KW"/>
</dbReference>
<dbReference type="AlphaFoldDB" id="A0A151AK06"/>
<accession>A0A151AK06</accession>
<dbReference type="EMBL" id="LTBB01000017">
    <property type="protein sequence ID" value="KYH27961.1"/>
    <property type="molecule type" value="Genomic_DNA"/>
</dbReference>
<dbReference type="PATRIC" id="fig|1121305.3.peg.2411"/>
<sequence>MYKVSFVILHYMSYDFSNECIESILKNIKYSNYNIIVVDNNSTNDSYIRLREKYDKIKNVYFIKNDDNLGFAKGNNVGYRFAKYKLNSDFIILLNNDTIIEQENFIDIVINKFEKTKFYVLGPDIMTLDGNHQNPQRKELLSKNELNRTILNLKIKLILNYIGIEKIINQAYKTIKQWVCKNRKYNVNFMEEQENVQLHGACLIFSPLYINKFIGLYEKTFMFMEEDILYYTLLQEKFKSLYSPEIKIIHKEDGSTNYIYGKDRKKRMFIYKNMLLSSKIYLHFINNYETEKNNFVEKNN</sequence>
<dbReference type="SUPFAM" id="SSF53448">
    <property type="entry name" value="Nucleotide-diphospho-sugar transferases"/>
    <property type="match status" value="1"/>
</dbReference>
<comment type="caution">
    <text evidence="2">The sequence shown here is derived from an EMBL/GenBank/DDBJ whole genome shotgun (WGS) entry which is preliminary data.</text>
</comment>
<dbReference type="InterPro" id="IPR001173">
    <property type="entry name" value="Glyco_trans_2-like"/>
</dbReference>
<protein>
    <submittedName>
        <fullName evidence="2">N-glycosyltransferase</fullName>
    </submittedName>
</protein>
<dbReference type="InterPro" id="IPR029044">
    <property type="entry name" value="Nucleotide-diphossugar_trans"/>
</dbReference>
<feature type="domain" description="Glycosyltransferase 2-like" evidence="1">
    <location>
        <begin position="5"/>
        <end position="140"/>
    </location>
</feature>
<dbReference type="PANTHER" id="PTHR43179">
    <property type="entry name" value="RHAMNOSYLTRANSFERASE WBBL"/>
    <property type="match status" value="1"/>
</dbReference>
<dbReference type="Gene3D" id="3.90.550.10">
    <property type="entry name" value="Spore Coat Polysaccharide Biosynthesis Protein SpsA, Chain A"/>
    <property type="match status" value="1"/>
</dbReference>
<evidence type="ECO:0000259" key="1">
    <source>
        <dbReference type="Pfam" id="PF00535"/>
    </source>
</evidence>
<evidence type="ECO:0000313" key="2">
    <source>
        <dbReference type="EMBL" id="KYH27961.1"/>
    </source>
</evidence>